<dbReference type="PROSITE" id="PS50090">
    <property type="entry name" value="MYB_LIKE"/>
    <property type="match status" value="1"/>
</dbReference>
<evidence type="ECO:0000256" key="3">
    <source>
        <dbReference type="ARBA" id="ARBA00023125"/>
    </source>
</evidence>
<evidence type="ECO:0000256" key="5">
    <source>
        <dbReference type="ARBA" id="ARBA00023242"/>
    </source>
</evidence>
<dbReference type="Proteomes" id="UP000827721">
    <property type="component" value="Unassembled WGS sequence"/>
</dbReference>
<evidence type="ECO:0000259" key="7">
    <source>
        <dbReference type="PROSITE" id="PS50090"/>
    </source>
</evidence>
<dbReference type="InterPro" id="IPR001005">
    <property type="entry name" value="SANT/Myb"/>
</dbReference>
<keyword evidence="5" id="KW-0539">Nucleus</keyword>
<evidence type="ECO:0000256" key="2">
    <source>
        <dbReference type="ARBA" id="ARBA00023015"/>
    </source>
</evidence>
<dbReference type="PANTHER" id="PTHR21654">
    <property type="entry name" value="FI21293P1"/>
    <property type="match status" value="1"/>
</dbReference>
<gene>
    <name evidence="8" type="ORF">JRO89_XS03G0297400</name>
</gene>
<keyword evidence="2" id="KW-0805">Transcription regulation</keyword>
<keyword evidence="4" id="KW-0804">Transcription</keyword>
<dbReference type="Pfam" id="PF13837">
    <property type="entry name" value="Myb_DNA-bind_4"/>
    <property type="match status" value="1"/>
</dbReference>
<evidence type="ECO:0000313" key="9">
    <source>
        <dbReference type="Proteomes" id="UP000827721"/>
    </source>
</evidence>
<name>A0ABQ8ID89_9ROSI</name>
<keyword evidence="9" id="KW-1185">Reference proteome</keyword>
<dbReference type="PANTHER" id="PTHR21654:SF31">
    <property type="entry name" value="OS02G0104500 PROTEIN"/>
    <property type="match status" value="1"/>
</dbReference>
<feature type="compositionally biased region" description="Basic and acidic residues" evidence="6">
    <location>
        <begin position="474"/>
        <end position="487"/>
    </location>
</feature>
<evidence type="ECO:0000313" key="8">
    <source>
        <dbReference type="EMBL" id="KAH7574448.1"/>
    </source>
</evidence>
<sequence>MNFKLGLDGNSPSTVVVNQEHGGFLLGNDQNISGIRQRSLVMPHCWHSQEDSVIKQRFWCNSKQSDEDKVQQEIECTENDKYNHSLTQQQVDQTNERCSNLESKYRLFGELEAIYNLSKIVETNQTASGSALTGENSPKAGAALSMPSGEMQCKNVVEMGEGANNAIGVDHGSENSIGEEALLMKLQKKKRKRKFKKKLGSMTVFFESLVKQVMHHQEGLHRKFLEVIAKMDRERTEREETWRRQESAKYNREAVARAHEQTLAFNRESLIITQIEKITGKNINLPPRKSPLSLQPQPEVTKEPIKELTTAMKIDTNSRWPKAEVEALIQVRSGLESRFLEPGLKGPLWDEVSSLMASMGYQRSARRCKEKWENINKYFRKTKDSGKKRSPLSKTCSYFDHLDQLYSRTLVNLPSCSSNPTNIGLQGQGYTEVLEAFVGGRDLVVAQNTFKVSEMGSLRLDFDGIGNEKVEFERGSYENEQENHEDYQAGDEEDKIDSEEGDKILRTYSIAE</sequence>
<dbReference type="Gene3D" id="1.10.10.60">
    <property type="entry name" value="Homeodomain-like"/>
    <property type="match status" value="1"/>
</dbReference>
<dbReference type="EMBL" id="JAFEMO010000003">
    <property type="protein sequence ID" value="KAH7574448.1"/>
    <property type="molecule type" value="Genomic_DNA"/>
</dbReference>
<feature type="domain" description="Myb-like" evidence="7">
    <location>
        <begin position="318"/>
        <end position="376"/>
    </location>
</feature>
<dbReference type="InterPro" id="IPR044822">
    <property type="entry name" value="Myb_DNA-bind_4"/>
</dbReference>
<feature type="compositionally biased region" description="Acidic residues" evidence="6">
    <location>
        <begin position="488"/>
        <end position="500"/>
    </location>
</feature>
<accession>A0ABQ8ID89</accession>
<evidence type="ECO:0000256" key="6">
    <source>
        <dbReference type="SAM" id="MobiDB-lite"/>
    </source>
</evidence>
<keyword evidence="3" id="KW-0238">DNA-binding</keyword>
<feature type="region of interest" description="Disordered" evidence="6">
    <location>
        <begin position="474"/>
        <end position="512"/>
    </location>
</feature>
<dbReference type="CDD" id="cd12203">
    <property type="entry name" value="GT1"/>
    <property type="match status" value="1"/>
</dbReference>
<comment type="subcellular location">
    <subcellularLocation>
        <location evidence="1">Nucleus</location>
    </subcellularLocation>
</comment>
<reference evidence="8 9" key="1">
    <citation type="submission" date="2021-02" db="EMBL/GenBank/DDBJ databases">
        <title>Plant Genome Project.</title>
        <authorList>
            <person name="Zhang R.-G."/>
        </authorList>
    </citation>
    <scope>NUCLEOTIDE SEQUENCE [LARGE SCALE GENOMIC DNA]</scope>
    <source>
        <tissue evidence="8">Leaves</tissue>
    </source>
</reference>
<protein>
    <recommendedName>
        <fullName evidence="7">Myb-like domain-containing protein</fullName>
    </recommendedName>
</protein>
<proteinExistence type="predicted"/>
<evidence type="ECO:0000256" key="4">
    <source>
        <dbReference type="ARBA" id="ARBA00023163"/>
    </source>
</evidence>
<evidence type="ECO:0000256" key="1">
    <source>
        <dbReference type="ARBA" id="ARBA00004123"/>
    </source>
</evidence>
<organism evidence="8 9">
    <name type="scientific">Xanthoceras sorbifolium</name>
    <dbReference type="NCBI Taxonomy" id="99658"/>
    <lineage>
        <taxon>Eukaryota</taxon>
        <taxon>Viridiplantae</taxon>
        <taxon>Streptophyta</taxon>
        <taxon>Embryophyta</taxon>
        <taxon>Tracheophyta</taxon>
        <taxon>Spermatophyta</taxon>
        <taxon>Magnoliopsida</taxon>
        <taxon>eudicotyledons</taxon>
        <taxon>Gunneridae</taxon>
        <taxon>Pentapetalae</taxon>
        <taxon>rosids</taxon>
        <taxon>malvids</taxon>
        <taxon>Sapindales</taxon>
        <taxon>Sapindaceae</taxon>
        <taxon>Xanthoceroideae</taxon>
        <taxon>Xanthoceras</taxon>
    </lineage>
</organism>
<comment type="caution">
    <text evidence="8">The sequence shown here is derived from an EMBL/GenBank/DDBJ whole genome shotgun (WGS) entry which is preliminary data.</text>
</comment>